<dbReference type="PROSITE" id="PS51186">
    <property type="entry name" value="GNAT"/>
    <property type="match status" value="1"/>
</dbReference>
<dbReference type="RefSeq" id="WP_120109993.1">
    <property type="nucleotide sequence ID" value="NZ_RAHJ01000019.1"/>
</dbReference>
<evidence type="ECO:0000313" key="3">
    <source>
        <dbReference type="Proteomes" id="UP000284322"/>
    </source>
</evidence>
<gene>
    <name evidence="2" type="ORF">D6858_10630</name>
</gene>
<name>A0A419R010_9SPHN</name>
<evidence type="ECO:0000313" key="2">
    <source>
        <dbReference type="EMBL" id="RJX66819.1"/>
    </source>
</evidence>
<dbReference type="InterPro" id="IPR016181">
    <property type="entry name" value="Acyl_CoA_acyltransferase"/>
</dbReference>
<proteinExistence type="predicted"/>
<feature type="domain" description="N-acetyltransferase" evidence="1">
    <location>
        <begin position="20"/>
        <end position="174"/>
    </location>
</feature>
<organism evidence="2 3">
    <name type="scientific">Tsuneonella suprasediminis</name>
    <dbReference type="NCBI Taxonomy" id="2306996"/>
    <lineage>
        <taxon>Bacteria</taxon>
        <taxon>Pseudomonadati</taxon>
        <taxon>Pseudomonadota</taxon>
        <taxon>Alphaproteobacteria</taxon>
        <taxon>Sphingomonadales</taxon>
        <taxon>Erythrobacteraceae</taxon>
        <taxon>Tsuneonella</taxon>
    </lineage>
</organism>
<dbReference type="Pfam" id="PF00583">
    <property type="entry name" value="Acetyltransf_1"/>
    <property type="match status" value="1"/>
</dbReference>
<evidence type="ECO:0000259" key="1">
    <source>
        <dbReference type="PROSITE" id="PS51186"/>
    </source>
</evidence>
<dbReference type="SUPFAM" id="SSF55729">
    <property type="entry name" value="Acyl-CoA N-acyltransferases (Nat)"/>
    <property type="match status" value="1"/>
</dbReference>
<keyword evidence="2" id="KW-0808">Transferase</keyword>
<protein>
    <submittedName>
        <fullName evidence="2">GNAT family N-acetyltransferase</fullName>
    </submittedName>
</protein>
<dbReference type="AlphaFoldDB" id="A0A419R010"/>
<dbReference type="OrthoDB" id="9807426at2"/>
<dbReference type="EMBL" id="RAHJ01000019">
    <property type="protein sequence ID" value="RJX66819.1"/>
    <property type="molecule type" value="Genomic_DNA"/>
</dbReference>
<sequence>MNDQIQDIAYRLNTRSGVVIDARPAVPGDEAALETFFDKVSDEDRRFRFLTAHRHVGHEQLKPMVEVDHFRSETFLAFDDANKELVATGMLACDNDLDTAEVAISVRADYKGKGVAWAVLGLLAEEAKKRGVREVISIEDRDNHEAIALERERGFVPRACEGDAHLVILAKTLR</sequence>
<reference evidence="2 3" key="1">
    <citation type="submission" date="2018-09" db="EMBL/GenBank/DDBJ databases">
        <title>Altererythrobacter sp.Ery1 and Ery12, the genome sequencing of novel strains in genus Alterythrobacter.</title>
        <authorList>
            <person name="Cheng H."/>
            <person name="Wu Y.-H."/>
            <person name="Fang C."/>
            <person name="Xu X.-W."/>
        </authorList>
    </citation>
    <scope>NUCLEOTIDE SEQUENCE [LARGE SCALE GENOMIC DNA]</scope>
    <source>
        <strain evidence="2 3">Ery12</strain>
    </source>
</reference>
<dbReference type="InterPro" id="IPR000182">
    <property type="entry name" value="GNAT_dom"/>
</dbReference>
<comment type="caution">
    <text evidence="2">The sequence shown here is derived from an EMBL/GenBank/DDBJ whole genome shotgun (WGS) entry which is preliminary data.</text>
</comment>
<dbReference type="GO" id="GO:0016747">
    <property type="term" value="F:acyltransferase activity, transferring groups other than amino-acyl groups"/>
    <property type="evidence" value="ECO:0007669"/>
    <property type="project" value="InterPro"/>
</dbReference>
<dbReference type="Proteomes" id="UP000284322">
    <property type="component" value="Unassembled WGS sequence"/>
</dbReference>
<accession>A0A419R010</accession>
<keyword evidence="3" id="KW-1185">Reference proteome</keyword>
<dbReference type="Gene3D" id="3.40.630.30">
    <property type="match status" value="1"/>
</dbReference>